<evidence type="ECO:0000256" key="1">
    <source>
        <dbReference type="SAM" id="Phobius"/>
    </source>
</evidence>
<feature type="transmembrane region" description="Helical" evidence="1">
    <location>
        <begin position="78"/>
        <end position="94"/>
    </location>
</feature>
<keyword evidence="1" id="KW-0472">Membrane</keyword>
<accession>A0A3A0V6E6</accession>
<dbReference type="EMBL" id="QYJN01000159">
    <property type="protein sequence ID" value="RIP27678.1"/>
    <property type="molecule type" value="Genomic_DNA"/>
</dbReference>
<name>A0A3A0V6E6_STAGA</name>
<proteinExistence type="predicted"/>
<feature type="transmembrane region" description="Helical" evidence="1">
    <location>
        <begin position="114"/>
        <end position="139"/>
    </location>
</feature>
<organism evidence="2 3">
    <name type="scientific">Staphylococcus gallinarum</name>
    <dbReference type="NCBI Taxonomy" id="1293"/>
    <lineage>
        <taxon>Bacteria</taxon>
        <taxon>Bacillati</taxon>
        <taxon>Bacillota</taxon>
        <taxon>Bacilli</taxon>
        <taxon>Bacillales</taxon>
        <taxon>Staphylococcaceae</taxon>
        <taxon>Staphylococcus</taxon>
    </lineage>
</organism>
<feature type="transmembrane region" description="Helical" evidence="1">
    <location>
        <begin position="15"/>
        <end position="33"/>
    </location>
</feature>
<sequence length="166" mass="19648">MWEKIKDKYNSNKPLFFLIAIQSFINYFIILFINAQNASISGIIATIVVFTMFDLIINKNDDEPKTYSIKKWSIWNKCSLISVSLSMIIFYLFIEKKDKRTELLQIDWSDIFSFTGFLTLALLLALYFAPLVFLFYWLMDNKEKSETKRKLQRIKAKIKTNKNNPN</sequence>
<feature type="transmembrane region" description="Helical" evidence="1">
    <location>
        <begin position="39"/>
        <end position="57"/>
    </location>
</feature>
<reference evidence="2 3" key="1">
    <citation type="journal article" date="2016" name="Front. Microbiol.">
        <title>Comprehensive Phylogenetic Analysis of Bovine Non-aureus Staphylococci Species Based on Whole-Genome Sequencing.</title>
        <authorList>
            <person name="Naushad S."/>
            <person name="Barkema H.W."/>
            <person name="Luby C."/>
            <person name="Condas L.A."/>
            <person name="Nobrega D.B."/>
            <person name="Carson D.A."/>
            <person name="De Buck J."/>
        </authorList>
    </citation>
    <scope>NUCLEOTIDE SEQUENCE [LARGE SCALE GENOMIC DNA]</scope>
    <source>
        <strain evidence="2 3">SNUC 4781</strain>
    </source>
</reference>
<protein>
    <submittedName>
        <fullName evidence="2">Uncharacterized protein</fullName>
    </submittedName>
</protein>
<keyword evidence="1" id="KW-1133">Transmembrane helix</keyword>
<dbReference type="Proteomes" id="UP000265541">
    <property type="component" value="Unassembled WGS sequence"/>
</dbReference>
<keyword evidence="1" id="KW-0812">Transmembrane</keyword>
<comment type="caution">
    <text evidence="2">The sequence shown here is derived from an EMBL/GenBank/DDBJ whole genome shotgun (WGS) entry which is preliminary data.</text>
</comment>
<evidence type="ECO:0000313" key="3">
    <source>
        <dbReference type="Proteomes" id="UP000265541"/>
    </source>
</evidence>
<gene>
    <name evidence="2" type="ORF">BUZ14_14500</name>
</gene>
<dbReference type="AlphaFoldDB" id="A0A3A0V6E6"/>
<evidence type="ECO:0000313" key="2">
    <source>
        <dbReference type="EMBL" id="RIP27678.1"/>
    </source>
</evidence>